<evidence type="ECO:0000313" key="11">
    <source>
        <dbReference type="EMBL" id="CUS24736.1"/>
    </source>
</evidence>
<dbReference type="Gene3D" id="1.20.120.1150">
    <property type="match status" value="1"/>
</dbReference>
<keyword evidence="6 9" id="KW-0697">Rotamase</keyword>
<keyword evidence="5 9" id="KW-0963">Cytoplasm</keyword>
<name>A0A0P1KXA4_9SACH</name>
<gene>
    <name evidence="11" type="ORF">LAQU0_S19e00474g</name>
</gene>
<feature type="compositionally biased region" description="Polar residues" evidence="10">
    <location>
        <begin position="370"/>
        <end position="380"/>
    </location>
</feature>
<evidence type="ECO:0000313" key="12">
    <source>
        <dbReference type="Proteomes" id="UP000236544"/>
    </source>
</evidence>
<evidence type="ECO:0000256" key="1">
    <source>
        <dbReference type="ARBA" id="ARBA00000971"/>
    </source>
</evidence>
<comment type="catalytic activity">
    <reaction evidence="1 9">
        <text>[protein]-peptidylproline (omega=180) = [protein]-peptidylproline (omega=0)</text>
        <dbReference type="Rhea" id="RHEA:16237"/>
        <dbReference type="Rhea" id="RHEA-COMP:10747"/>
        <dbReference type="Rhea" id="RHEA-COMP:10748"/>
        <dbReference type="ChEBI" id="CHEBI:83833"/>
        <dbReference type="ChEBI" id="CHEBI:83834"/>
        <dbReference type="EC" id="5.2.1.8"/>
    </reaction>
</comment>
<dbReference type="InterPro" id="IPR037218">
    <property type="entry name" value="PTPA_sf"/>
</dbReference>
<evidence type="ECO:0000256" key="3">
    <source>
        <dbReference type="ARBA" id="ARBA00004496"/>
    </source>
</evidence>
<dbReference type="PANTHER" id="PTHR10012">
    <property type="entry name" value="SERINE/THREONINE-PROTEIN PHOSPHATASE 2A REGULATORY SUBUNIT B"/>
    <property type="match status" value="1"/>
</dbReference>
<evidence type="ECO:0000256" key="10">
    <source>
        <dbReference type="SAM" id="MobiDB-lite"/>
    </source>
</evidence>
<keyword evidence="8" id="KW-0539">Nucleus</keyword>
<evidence type="ECO:0000256" key="6">
    <source>
        <dbReference type="ARBA" id="ARBA00023110"/>
    </source>
</evidence>
<dbReference type="SUPFAM" id="SSF140984">
    <property type="entry name" value="PTPA-like"/>
    <property type="match status" value="1"/>
</dbReference>
<dbReference type="GO" id="GO:0005634">
    <property type="term" value="C:nucleus"/>
    <property type="evidence" value="ECO:0007669"/>
    <property type="project" value="UniProtKB-SubCell"/>
</dbReference>
<keyword evidence="7 9" id="KW-0413">Isomerase</keyword>
<evidence type="ECO:0000256" key="9">
    <source>
        <dbReference type="RuleBase" id="RU361210"/>
    </source>
</evidence>
<comment type="similarity">
    <text evidence="4 9">Belongs to the PTPA-type PPIase family.</text>
</comment>
<dbReference type="Proteomes" id="UP000236544">
    <property type="component" value="Unassembled WGS sequence"/>
</dbReference>
<organism evidence="11 12">
    <name type="scientific">Lachancea quebecensis</name>
    <dbReference type="NCBI Taxonomy" id="1654605"/>
    <lineage>
        <taxon>Eukaryota</taxon>
        <taxon>Fungi</taxon>
        <taxon>Dikarya</taxon>
        <taxon>Ascomycota</taxon>
        <taxon>Saccharomycotina</taxon>
        <taxon>Saccharomycetes</taxon>
        <taxon>Saccharomycetales</taxon>
        <taxon>Saccharomycetaceae</taxon>
        <taxon>Lachancea</taxon>
    </lineage>
</organism>
<proteinExistence type="inferred from homology"/>
<dbReference type="InterPro" id="IPR004327">
    <property type="entry name" value="Phstyr_phstse_ac"/>
</dbReference>
<accession>A0A0P1KXA4</accession>
<dbReference type="PIRSF" id="PIRSF016325">
    <property type="entry name" value="Phstyr_phstse_ac"/>
    <property type="match status" value="1"/>
</dbReference>
<dbReference type="OrthoDB" id="16120at2759"/>
<dbReference type="EC" id="5.2.1.8" evidence="9"/>
<dbReference type="InterPro" id="IPR043170">
    <property type="entry name" value="PTPA_C_lid"/>
</dbReference>
<dbReference type="GO" id="GO:0008160">
    <property type="term" value="F:protein tyrosine phosphatase activator activity"/>
    <property type="evidence" value="ECO:0007669"/>
    <property type="project" value="TreeGrafter"/>
</dbReference>
<dbReference type="GO" id="GO:0007052">
    <property type="term" value="P:mitotic spindle organization"/>
    <property type="evidence" value="ECO:0007669"/>
    <property type="project" value="TreeGrafter"/>
</dbReference>
<comment type="function">
    <text evidence="9">PPIases accelerate the folding of proteins. It catalyzes the cis-trans isomerization of proline imidic peptide bonds in oligopeptides.</text>
</comment>
<sequence length="388" mass="43984">MESTSSTTNPKSQLDPKMNLERIDANSTAFTEPTKRIFDSRGSHVFQSSVAMGRLKSYLHKYVSSMSGVKIPDSSMNHEVCSFAKLLETLSELVDSTPALPGPRRYGNLACRTWHDKVEENLETLLHNFLPEPCHKSIVELQYYLGNAFGSRERLDYGTGHELSFFAVICALDMLGVWGANFQAGDVLFLFDKYYALVRKLVLTYTLEPAGSHGVWGLDDHFHLIYIFGASQWVDRKCAPIAPREVQDKLIVDEYTRTNFYCQAISFIFRVKSGPFSEHSPMLFDISRSVPTWSKVQRGLLKMYFAEVLNKFPVVQHFWFGTGLFPWTNLGDGYALPTYEASQEGQGQVLQNITTSAPTSMNPARRHMNPPSSRGVSRVTSQDRFRRE</sequence>
<keyword evidence="12" id="KW-1185">Reference proteome</keyword>
<evidence type="ECO:0000256" key="4">
    <source>
        <dbReference type="ARBA" id="ARBA00011019"/>
    </source>
</evidence>
<dbReference type="GO" id="GO:0005737">
    <property type="term" value="C:cytoplasm"/>
    <property type="evidence" value="ECO:0007669"/>
    <property type="project" value="UniProtKB-SubCell"/>
</dbReference>
<dbReference type="AlphaFoldDB" id="A0A0P1KXA4"/>
<dbReference type="FunFam" id="1.20.120.1150:FF:000002">
    <property type="entry name" value="Serine/threonine-protein phosphatase 2A activator"/>
    <property type="match status" value="1"/>
</dbReference>
<dbReference type="PANTHER" id="PTHR10012:SF3">
    <property type="entry name" value="SERINE_THREONINE-PROTEIN PHOSPHATASE 2A ACTIVATOR 1"/>
    <property type="match status" value="1"/>
</dbReference>
<protein>
    <recommendedName>
        <fullName evidence="9">Serine/threonine-protein phosphatase 2A activator</fullName>
        <ecNumber evidence="9">5.2.1.8</ecNumber>
    </recommendedName>
    <alternativeName>
        <fullName evidence="9">Phosphotyrosyl phosphatase activator</fullName>
    </alternativeName>
</protein>
<evidence type="ECO:0000256" key="8">
    <source>
        <dbReference type="ARBA" id="ARBA00023242"/>
    </source>
</evidence>
<feature type="region of interest" description="Disordered" evidence="10">
    <location>
        <begin position="356"/>
        <end position="388"/>
    </location>
</feature>
<evidence type="ECO:0000256" key="5">
    <source>
        <dbReference type="ARBA" id="ARBA00022490"/>
    </source>
</evidence>
<evidence type="ECO:0000256" key="2">
    <source>
        <dbReference type="ARBA" id="ARBA00004123"/>
    </source>
</evidence>
<dbReference type="GO" id="GO:0000159">
    <property type="term" value="C:protein phosphatase type 2A complex"/>
    <property type="evidence" value="ECO:0007669"/>
    <property type="project" value="TreeGrafter"/>
</dbReference>
<comment type="subcellular location">
    <subcellularLocation>
        <location evidence="3 9">Cytoplasm</location>
    </subcellularLocation>
    <subcellularLocation>
        <location evidence="2">Nucleus</location>
    </subcellularLocation>
</comment>
<dbReference type="EMBL" id="LN890533">
    <property type="protein sequence ID" value="CUS24736.1"/>
    <property type="molecule type" value="Genomic_DNA"/>
</dbReference>
<dbReference type="Pfam" id="PF03095">
    <property type="entry name" value="PTPA"/>
    <property type="match status" value="1"/>
</dbReference>
<dbReference type="CDD" id="cd04087">
    <property type="entry name" value="PTPA"/>
    <property type="match status" value="1"/>
</dbReference>
<dbReference type="GO" id="GO:0003755">
    <property type="term" value="F:peptidyl-prolyl cis-trans isomerase activity"/>
    <property type="evidence" value="ECO:0007669"/>
    <property type="project" value="UniProtKB-KW"/>
</dbReference>
<evidence type="ECO:0000256" key="7">
    <source>
        <dbReference type="ARBA" id="ARBA00023235"/>
    </source>
</evidence>
<reference evidence="12" key="1">
    <citation type="submission" date="2015-10" db="EMBL/GenBank/DDBJ databases">
        <authorList>
            <person name="Devillers H."/>
        </authorList>
    </citation>
    <scope>NUCLEOTIDE SEQUENCE [LARGE SCALE GENOMIC DNA]</scope>
</reference>